<sequence>MATINAIIEEVLANEGGYANDPRDAGGETNFGITIATARANGYAGPMKAMTRDFARGVYVKQYVVAPGFDKIAAISPSIGAELVDTGVNMGPKVAAQFLQRALNGLNNQGKDYADLLVDGSAGQKTRDALTAFKKKRGAEGERRLLLLLNALQGERYLTLCEGRAANEAFLFGWLARIAA</sequence>
<evidence type="ECO:0000313" key="4">
    <source>
        <dbReference type="Proteomes" id="UP000037029"/>
    </source>
</evidence>
<evidence type="ECO:0000259" key="2">
    <source>
        <dbReference type="Pfam" id="PF09374"/>
    </source>
</evidence>
<accession>A0A0J9CVJ3</accession>
<dbReference type="Gene3D" id="1.20.141.10">
    <property type="entry name" value="Chitosanase, subunit A, domain 1"/>
    <property type="match status" value="1"/>
</dbReference>
<dbReference type="InterPro" id="IPR018537">
    <property type="entry name" value="Peptidoglycan-bd_3"/>
</dbReference>
<gene>
    <name evidence="3" type="ORF">BV87_16330</name>
</gene>
<feature type="domain" description="Peptidoglycan binding" evidence="2">
    <location>
        <begin position="95"/>
        <end position="177"/>
    </location>
</feature>
<protein>
    <submittedName>
        <fullName evidence="3">Uncharacterized protein</fullName>
    </submittedName>
</protein>
<dbReference type="Proteomes" id="UP000037029">
    <property type="component" value="Chromosome"/>
</dbReference>
<dbReference type="CDD" id="cd13926">
    <property type="entry name" value="N-acetylmuramidase_GH108"/>
    <property type="match status" value="1"/>
</dbReference>
<dbReference type="SUPFAM" id="SSF53955">
    <property type="entry name" value="Lysozyme-like"/>
    <property type="match status" value="1"/>
</dbReference>
<organism evidence="3 4">
    <name type="scientific">Sphingobium yanoikuyae</name>
    <name type="common">Sphingomonas yanoikuyae</name>
    <dbReference type="NCBI Taxonomy" id="13690"/>
    <lineage>
        <taxon>Bacteria</taxon>
        <taxon>Pseudomonadati</taxon>
        <taxon>Pseudomonadota</taxon>
        <taxon>Alphaproteobacteria</taxon>
        <taxon>Sphingomonadales</taxon>
        <taxon>Sphingomonadaceae</taxon>
        <taxon>Sphingobium</taxon>
    </lineage>
</organism>
<dbReference type="InterPro" id="IPR023346">
    <property type="entry name" value="Lysozyme-like_dom_sf"/>
</dbReference>
<dbReference type="AlphaFoldDB" id="A0A0J9CVJ3"/>
<dbReference type="EMBL" id="CP020925">
    <property type="protein sequence ID" value="ATP21569.1"/>
    <property type="molecule type" value="Genomic_DNA"/>
</dbReference>
<reference evidence="3 4" key="1">
    <citation type="submission" date="2017-04" db="EMBL/GenBank/DDBJ databases">
        <title>Characterization, genome and methylation analysis of a phthalic acid esters degrading strain Sphingobium yanoikuyae SHJ.</title>
        <authorList>
            <person name="Feng L."/>
        </authorList>
    </citation>
    <scope>NUCLEOTIDE SEQUENCE [LARGE SCALE GENOMIC DNA]</scope>
    <source>
        <strain evidence="3 4">SHJ</strain>
    </source>
</reference>
<evidence type="ECO:0000259" key="1">
    <source>
        <dbReference type="Pfam" id="PF05838"/>
    </source>
</evidence>
<proteinExistence type="predicted"/>
<dbReference type="RefSeq" id="WP_048939161.1">
    <property type="nucleotide sequence ID" value="NZ_CP020925.1"/>
</dbReference>
<dbReference type="Pfam" id="PF05838">
    <property type="entry name" value="Glyco_hydro_108"/>
    <property type="match status" value="1"/>
</dbReference>
<dbReference type="InterPro" id="IPR008565">
    <property type="entry name" value="TtsA-like_GH18_dom"/>
</dbReference>
<evidence type="ECO:0000313" key="3">
    <source>
        <dbReference type="EMBL" id="ATP21569.1"/>
    </source>
</evidence>
<feature type="domain" description="TtsA-like Glycoside hydrolase family 108" evidence="1">
    <location>
        <begin position="9"/>
        <end position="91"/>
    </location>
</feature>
<name>A0A0J9CVJ3_SPHYA</name>
<dbReference type="Pfam" id="PF09374">
    <property type="entry name" value="PG_binding_3"/>
    <property type="match status" value="1"/>
</dbReference>